<keyword evidence="3" id="KW-0963">Cytoplasm</keyword>
<comment type="caution">
    <text evidence="8">The sequence shown here is derived from an EMBL/GenBank/DDBJ whole genome shotgun (WGS) entry which is preliminary data.</text>
</comment>
<evidence type="ECO:0000256" key="1">
    <source>
        <dbReference type="ARBA" id="ARBA00004496"/>
    </source>
</evidence>
<dbReference type="AlphaFoldDB" id="A0A9D3Q5R5"/>
<dbReference type="PANTHER" id="PTHR45690">
    <property type="entry name" value="NACHT, LRR AND PYD DOMAINS-CONTAINING PROTEIN 12"/>
    <property type="match status" value="1"/>
</dbReference>
<keyword evidence="5" id="KW-0547">Nucleotide-binding</keyword>
<dbReference type="Proteomes" id="UP001046870">
    <property type="component" value="Chromosome 8"/>
</dbReference>
<proteinExistence type="inferred from homology"/>
<keyword evidence="6" id="KW-0067">ATP-binding</keyword>
<dbReference type="Pfam" id="PF13516">
    <property type="entry name" value="LRR_6"/>
    <property type="match status" value="2"/>
</dbReference>
<dbReference type="Gene3D" id="3.40.50.300">
    <property type="entry name" value="P-loop containing nucleotide triphosphate hydrolases"/>
    <property type="match status" value="1"/>
</dbReference>
<dbReference type="InterPro" id="IPR027417">
    <property type="entry name" value="P-loop_NTPase"/>
</dbReference>
<keyword evidence="4" id="KW-0677">Repeat</keyword>
<gene>
    <name evidence="8" type="ORF">MATL_G00114180</name>
</gene>
<organism evidence="8 9">
    <name type="scientific">Megalops atlanticus</name>
    <name type="common">Tarpon</name>
    <name type="synonym">Clupea gigantea</name>
    <dbReference type="NCBI Taxonomy" id="7932"/>
    <lineage>
        <taxon>Eukaryota</taxon>
        <taxon>Metazoa</taxon>
        <taxon>Chordata</taxon>
        <taxon>Craniata</taxon>
        <taxon>Vertebrata</taxon>
        <taxon>Euteleostomi</taxon>
        <taxon>Actinopterygii</taxon>
        <taxon>Neopterygii</taxon>
        <taxon>Teleostei</taxon>
        <taxon>Elopiformes</taxon>
        <taxon>Megalopidae</taxon>
        <taxon>Megalops</taxon>
    </lineage>
</organism>
<dbReference type="Gene3D" id="3.80.10.10">
    <property type="entry name" value="Ribonuclease Inhibitor"/>
    <property type="match status" value="3"/>
</dbReference>
<dbReference type="SMART" id="SM00367">
    <property type="entry name" value="LRR_CC"/>
    <property type="match status" value="5"/>
</dbReference>
<dbReference type="PANTHER" id="PTHR45690:SF19">
    <property type="entry name" value="NACHT, LRR AND PYD DOMAINS-CONTAINING PROTEIN 3"/>
    <property type="match status" value="1"/>
</dbReference>
<dbReference type="SMART" id="SM00368">
    <property type="entry name" value="LRR_RI"/>
    <property type="match status" value="10"/>
</dbReference>
<dbReference type="InterPro" id="IPR003593">
    <property type="entry name" value="AAA+_ATPase"/>
</dbReference>
<comment type="similarity">
    <text evidence="2">Belongs to the NLRP family.</text>
</comment>
<name>A0A9D3Q5R5_MEGAT</name>
<dbReference type="PROSITE" id="PS50837">
    <property type="entry name" value="NACHT"/>
    <property type="match status" value="1"/>
</dbReference>
<dbReference type="GO" id="GO:0005829">
    <property type="term" value="C:cytosol"/>
    <property type="evidence" value="ECO:0007669"/>
    <property type="project" value="UniProtKB-SubCell"/>
</dbReference>
<dbReference type="InterPro" id="IPR006553">
    <property type="entry name" value="Leu-rich_rpt_Cys-con_subtyp"/>
</dbReference>
<sequence>MSATRDRVSTPLQKLQKLHREALKAWRFESREESVFGGQGPREVVLTDHYLPLEAVEGDVEHREGVGDSACLQDVVTAAFSHDQDRPRVMLIIGAAGAGKTTALQKLLADWVQGTCLQPFFLFPLSCWKLNSLQGALSLVQLLLQQHGHLSAESLAVILQSPESLLFVLDGLDQYQHQLEAPGQAACSGPEEPVPVAVLLANLAQGLLLNGASLLVSSRKTARLEALCEDLYVELGGFSRERRRAFTRLILPKEEADRVWEHMEETLGFHSLCRQPGFCWTVCSAYRAALETGLHLPRTLTQVFVSATVSQVKRCGLEETQARALLSGLGRLASHSLLCGSSVCSRRELITCGLQPFLSSPILSAFLRIEGDPALDGCGLSFLSPALLEFLLAVSVFLGAFGSGGVRETLQRQEGELLPLFLAGLASPSQRQPLEGAVGAFSSACTQDFDTWLKTTSQEALQSISKEQHLQCFRLLHQRGDEPLLRAVLGPSTRLGLGYGGLSDHDAVALSYAVTCCGELEQLNLYASDSLSEETILRLGPALRRAGRIILSQSSLSTGAYAHLAAGLCSGRMQELDLSYSRMLGDQGAERLCAGLRASGLRSLRLPSCGLTAVSCTHLVSLLSAESSQLHLLDLSGNDLEDQGVEHLSTGLRSPHCHLQELRLRRCKLTGVCMEVLSVVLCSGRSELKCVELSNNSVSDEGMRWLSTALQNSSCALQRLLVSDCDLSESCCGGLAATLGSDACRLQELDLSINELDDGGVLQLCDALKAQHCPLEALRLARCELGEESFAAVATVLGCGSSRLRELDLGVNIVRDCGAKHLWDAMRDGCCTLEHLELDMVGLTDGCVGDLSAAVRVCRSLKRLILKNNELTDAAVPALVAMAQESRTMQELNLQYNDFSEDVFELMDTCGKIRY</sequence>
<dbReference type="GO" id="GO:0005524">
    <property type="term" value="F:ATP binding"/>
    <property type="evidence" value="ECO:0007669"/>
    <property type="project" value="UniProtKB-KW"/>
</dbReference>
<evidence type="ECO:0000256" key="3">
    <source>
        <dbReference type="ARBA" id="ARBA00022490"/>
    </source>
</evidence>
<evidence type="ECO:0000256" key="2">
    <source>
        <dbReference type="ARBA" id="ARBA00008665"/>
    </source>
</evidence>
<reference evidence="8" key="1">
    <citation type="submission" date="2021-01" db="EMBL/GenBank/DDBJ databases">
        <authorList>
            <person name="Zahm M."/>
            <person name="Roques C."/>
            <person name="Cabau C."/>
            <person name="Klopp C."/>
            <person name="Donnadieu C."/>
            <person name="Jouanno E."/>
            <person name="Lampietro C."/>
            <person name="Louis A."/>
            <person name="Herpin A."/>
            <person name="Echchiki A."/>
            <person name="Berthelot C."/>
            <person name="Parey E."/>
            <person name="Roest-Crollius H."/>
            <person name="Braasch I."/>
            <person name="Postlethwait J."/>
            <person name="Bobe J."/>
            <person name="Montfort J."/>
            <person name="Bouchez O."/>
            <person name="Begum T."/>
            <person name="Mejri S."/>
            <person name="Adams A."/>
            <person name="Chen W.-J."/>
            <person name="Guiguen Y."/>
        </authorList>
    </citation>
    <scope>NUCLEOTIDE SEQUENCE</scope>
    <source>
        <strain evidence="8">YG-15Mar2019-1</strain>
        <tissue evidence="8">Brain</tissue>
    </source>
</reference>
<protein>
    <recommendedName>
        <fullName evidence="7">NACHT domain-containing protein</fullName>
    </recommendedName>
</protein>
<dbReference type="SUPFAM" id="SSF52540">
    <property type="entry name" value="P-loop containing nucleoside triphosphate hydrolases"/>
    <property type="match status" value="1"/>
</dbReference>
<evidence type="ECO:0000313" key="9">
    <source>
        <dbReference type="Proteomes" id="UP001046870"/>
    </source>
</evidence>
<keyword evidence="9" id="KW-1185">Reference proteome</keyword>
<dbReference type="SMART" id="SM00382">
    <property type="entry name" value="AAA"/>
    <property type="match status" value="1"/>
</dbReference>
<dbReference type="EMBL" id="JAFDVH010000008">
    <property type="protein sequence ID" value="KAG7472918.1"/>
    <property type="molecule type" value="Genomic_DNA"/>
</dbReference>
<dbReference type="OrthoDB" id="120976at2759"/>
<evidence type="ECO:0000256" key="6">
    <source>
        <dbReference type="ARBA" id="ARBA00022840"/>
    </source>
</evidence>
<dbReference type="InterPro" id="IPR007111">
    <property type="entry name" value="NACHT_NTPase"/>
</dbReference>
<evidence type="ECO:0000256" key="4">
    <source>
        <dbReference type="ARBA" id="ARBA00022737"/>
    </source>
</evidence>
<evidence type="ECO:0000313" key="8">
    <source>
        <dbReference type="EMBL" id="KAG7472918.1"/>
    </source>
</evidence>
<dbReference type="InterPro" id="IPR001611">
    <property type="entry name" value="Leu-rich_rpt"/>
</dbReference>
<comment type="subcellular location">
    <subcellularLocation>
        <location evidence="1">Cytoplasm</location>
    </subcellularLocation>
</comment>
<dbReference type="Pfam" id="PF05729">
    <property type="entry name" value="NACHT"/>
    <property type="match status" value="1"/>
</dbReference>
<dbReference type="SUPFAM" id="SSF52047">
    <property type="entry name" value="RNI-like"/>
    <property type="match status" value="1"/>
</dbReference>
<feature type="domain" description="NACHT" evidence="7">
    <location>
        <begin position="88"/>
        <end position="225"/>
    </location>
</feature>
<dbReference type="InterPro" id="IPR050637">
    <property type="entry name" value="NLRP_innate_immun_reg"/>
</dbReference>
<dbReference type="InterPro" id="IPR032675">
    <property type="entry name" value="LRR_dom_sf"/>
</dbReference>
<evidence type="ECO:0000259" key="7">
    <source>
        <dbReference type="PROSITE" id="PS50837"/>
    </source>
</evidence>
<evidence type="ECO:0000256" key="5">
    <source>
        <dbReference type="ARBA" id="ARBA00022741"/>
    </source>
</evidence>
<accession>A0A9D3Q5R5</accession>